<sequence>MQYFAASKTRLRYVHEEFQQNKIDIVVATIAFGMGIDKSNVRRIIHYGWPQSLEAYYQEAGRAGRDGKLSDCTLYANFLKSPTLLPSERSEEQSKRLYKMLSDCFRYGLNTAICRAKILVNYFGEDFRNDGCRLCDVCTNGPPQRINLIEEAKVLLHVLKNQYAYEVAKTFGYVSHSGAIYGESNRKTTLGTPNFRDVINKIREQHPKFVASDTLWWNGLARILEDMQFIREASDQVRVSIRNPQITKLGKEFLNSSEEDSFYAYPYADMLLLSAQTHKPNSSFSEWGRGWADPEIRRERLQGRKKQGKSKARKCKRKEEDLGTVKGRICFKFSKMKR</sequence>
<dbReference type="Gene3D" id="3.40.50.300">
    <property type="entry name" value="P-loop containing nucleotide triphosphate hydrolases"/>
    <property type="match status" value="1"/>
</dbReference>
<dbReference type="Gene3D" id="1.10.10.10">
    <property type="entry name" value="Winged helix-like DNA-binding domain superfamily/Winged helix DNA-binding domain"/>
    <property type="match status" value="1"/>
</dbReference>
<evidence type="ECO:0000256" key="3">
    <source>
        <dbReference type="ARBA" id="ARBA00034808"/>
    </source>
</evidence>
<keyword evidence="6" id="KW-1185">Reference proteome</keyword>
<reference evidence="5 6" key="1">
    <citation type="journal article" date="2020" name="Nat. Food">
        <title>A phased Vanilla planifolia genome enables genetic improvement of flavour and production.</title>
        <authorList>
            <person name="Hasing T."/>
            <person name="Tang H."/>
            <person name="Brym M."/>
            <person name="Khazi F."/>
            <person name="Huang T."/>
            <person name="Chambers A.H."/>
        </authorList>
    </citation>
    <scope>NUCLEOTIDE SEQUENCE [LARGE SCALE GENOMIC DNA]</scope>
    <source>
        <tissue evidence="5">Leaf</tissue>
    </source>
</reference>
<dbReference type="Proteomes" id="UP000636800">
    <property type="component" value="Chromosome 5"/>
</dbReference>
<dbReference type="InterPro" id="IPR036388">
    <property type="entry name" value="WH-like_DNA-bd_sf"/>
</dbReference>
<dbReference type="GO" id="GO:0005634">
    <property type="term" value="C:nucleus"/>
    <property type="evidence" value="ECO:0007669"/>
    <property type="project" value="TreeGrafter"/>
</dbReference>
<dbReference type="InterPro" id="IPR032284">
    <property type="entry name" value="RecQ_Zn-bd"/>
</dbReference>
<accession>A0A835QXM8</accession>
<dbReference type="PANTHER" id="PTHR13710:SF69">
    <property type="entry name" value="ATP-DEPENDENT DNA HELICASE Q-LIKE SIM"/>
    <property type="match status" value="1"/>
</dbReference>
<dbReference type="GO" id="GO:0000724">
    <property type="term" value="P:double-strand break repair via homologous recombination"/>
    <property type="evidence" value="ECO:0007669"/>
    <property type="project" value="TreeGrafter"/>
</dbReference>
<dbReference type="GO" id="GO:0009378">
    <property type="term" value="F:four-way junction helicase activity"/>
    <property type="evidence" value="ECO:0007669"/>
    <property type="project" value="TreeGrafter"/>
</dbReference>
<gene>
    <name evidence="5" type="ORF">HPP92_010691</name>
</gene>
<dbReference type="SMART" id="SM00490">
    <property type="entry name" value="HELICc"/>
    <property type="match status" value="1"/>
</dbReference>
<dbReference type="GO" id="GO:0043138">
    <property type="term" value="F:3'-5' DNA helicase activity"/>
    <property type="evidence" value="ECO:0007669"/>
    <property type="project" value="UniProtKB-EC"/>
</dbReference>
<evidence type="ECO:0000313" key="6">
    <source>
        <dbReference type="Proteomes" id="UP000636800"/>
    </source>
</evidence>
<name>A0A835QXM8_VANPL</name>
<evidence type="ECO:0000256" key="1">
    <source>
        <dbReference type="ARBA" id="ARBA00005446"/>
    </source>
</evidence>
<dbReference type="GO" id="GO:0005737">
    <property type="term" value="C:cytoplasm"/>
    <property type="evidence" value="ECO:0007669"/>
    <property type="project" value="TreeGrafter"/>
</dbReference>
<feature type="domain" description="Helicase C-terminal" evidence="4">
    <location>
        <begin position="1"/>
        <end position="120"/>
    </location>
</feature>
<comment type="caution">
    <text evidence="5">The sequence shown here is derived from an EMBL/GenBank/DDBJ whole genome shotgun (WGS) entry which is preliminary data.</text>
</comment>
<dbReference type="Pfam" id="PF00271">
    <property type="entry name" value="Helicase_C"/>
    <property type="match status" value="1"/>
</dbReference>
<comment type="similarity">
    <text evidence="1">Belongs to the helicase family. RecQ subfamily.</text>
</comment>
<dbReference type="GO" id="GO:0005694">
    <property type="term" value="C:chromosome"/>
    <property type="evidence" value="ECO:0007669"/>
    <property type="project" value="TreeGrafter"/>
</dbReference>
<evidence type="ECO:0000259" key="4">
    <source>
        <dbReference type="PROSITE" id="PS51194"/>
    </source>
</evidence>
<dbReference type="EMBL" id="JADCNL010000005">
    <property type="protein sequence ID" value="KAG0479833.1"/>
    <property type="molecule type" value="Genomic_DNA"/>
</dbReference>
<organism evidence="5 6">
    <name type="scientific">Vanilla planifolia</name>
    <name type="common">Vanilla</name>
    <dbReference type="NCBI Taxonomy" id="51239"/>
    <lineage>
        <taxon>Eukaryota</taxon>
        <taxon>Viridiplantae</taxon>
        <taxon>Streptophyta</taxon>
        <taxon>Embryophyta</taxon>
        <taxon>Tracheophyta</taxon>
        <taxon>Spermatophyta</taxon>
        <taxon>Magnoliopsida</taxon>
        <taxon>Liliopsida</taxon>
        <taxon>Asparagales</taxon>
        <taxon>Orchidaceae</taxon>
        <taxon>Vanilloideae</taxon>
        <taxon>Vanilleae</taxon>
        <taxon>Vanilla</taxon>
    </lineage>
</organism>
<protein>
    <recommendedName>
        <fullName evidence="3">DNA 3'-5' helicase</fullName>
        <ecNumber evidence="3">5.6.2.4</ecNumber>
    </recommendedName>
</protein>
<dbReference type="InterPro" id="IPR027417">
    <property type="entry name" value="P-loop_NTPase"/>
</dbReference>
<dbReference type="PROSITE" id="PS51194">
    <property type="entry name" value="HELICASE_CTER"/>
    <property type="match status" value="1"/>
</dbReference>
<evidence type="ECO:0000313" key="5">
    <source>
        <dbReference type="EMBL" id="KAG0479833.1"/>
    </source>
</evidence>
<dbReference type="PANTHER" id="PTHR13710">
    <property type="entry name" value="DNA HELICASE RECQ FAMILY MEMBER"/>
    <property type="match status" value="1"/>
</dbReference>
<dbReference type="OrthoDB" id="6703404at2759"/>
<dbReference type="InterPro" id="IPR001650">
    <property type="entry name" value="Helicase_C-like"/>
</dbReference>
<dbReference type="EC" id="5.6.2.4" evidence="3"/>
<dbReference type="Pfam" id="PF16124">
    <property type="entry name" value="RecQ_Zn_bind"/>
    <property type="match status" value="1"/>
</dbReference>
<proteinExistence type="inferred from homology"/>
<dbReference type="SUPFAM" id="SSF52540">
    <property type="entry name" value="P-loop containing nucleoside triphosphate hydrolases"/>
    <property type="match status" value="1"/>
</dbReference>
<comment type="catalytic activity">
    <reaction evidence="2">
        <text>Couples ATP hydrolysis with the unwinding of duplex DNA by translocating in the 3'-5' direction.</text>
        <dbReference type="EC" id="5.6.2.4"/>
    </reaction>
</comment>
<dbReference type="AlphaFoldDB" id="A0A835QXM8"/>
<evidence type="ECO:0000256" key="2">
    <source>
        <dbReference type="ARBA" id="ARBA00034617"/>
    </source>
</evidence>